<evidence type="ECO:0000313" key="1">
    <source>
        <dbReference type="EMBL" id="KAG5605481.1"/>
    </source>
</evidence>
<evidence type="ECO:0000313" key="2">
    <source>
        <dbReference type="Proteomes" id="UP000824120"/>
    </source>
</evidence>
<dbReference type="Proteomes" id="UP000824120">
    <property type="component" value="Chromosome 5"/>
</dbReference>
<protein>
    <submittedName>
        <fullName evidence="1">Uncharacterized protein</fullName>
    </submittedName>
</protein>
<proteinExistence type="predicted"/>
<keyword evidence="2" id="KW-1185">Reference proteome</keyword>
<organism evidence="1 2">
    <name type="scientific">Solanum commersonii</name>
    <name type="common">Commerson's wild potato</name>
    <name type="synonym">Commerson's nightshade</name>
    <dbReference type="NCBI Taxonomy" id="4109"/>
    <lineage>
        <taxon>Eukaryota</taxon>
        <taxon>Viridiplantae</taxon>
        <taxon>Streptophyta</taxon>
        <taxon>Embryophyta</taxon>
        <taxon>Tracheophyta</taxon>
        <taxon>Spermatophyta</taxon>
        <taxon>Magnoliopsida</taxon>
        <taxon>eudicotyledons</taxon>
        <taxon>Gunneridae</taxon>
        <taxon>Pentapetalae</taxon>
        <taxon>asterids</taxon>
        <taxon>lamiids</taxon>
        <taxon>Solanales</taxon>
        <taxon>Solanaceae</taxon>
        <taxon>Solanoideae</taxon>
        <taxon>Solaneae</taxon>
        <taxon>Solanum</taxon>
    </lineage>
</organism>
<dbReference type="EMBL" id="JACXVP010000005">
    <property type="protein sequence ID" value="KAG5605481.1"/>
    <property type="molecule type" value="Genomic_DNA"/>
</dbReference>
<gene>
    <name evidence="1" type="ORF">H5410_026973</name>
</gene>
<reference evidence="1 2" key="1">
    <citation type="submission" date="2020-09" db="EMBL/GenBank/DDBJ databases">
        <title>De no assembly of potato wild relative species, Solanum commersonii.</title>
        <authorList>
            <person name="Cho K."/>
        </authorList>
    </citation>
    <scope>NUCLEOTIDE SEQUENCE [LARGE SCALE GENOMIC DNA]</scope>
    <source>
        <strain evidence="1">LZ3.2</strain>
        <tissue evidence="1">Leaf</tissue>
    </source>
</reference>
<name>A0A9J5YXZ4_SOLCO</name>
<dbReference type="AlphaFoldDB" id="A0A9J5YXZ4"/>
<sequence length="84" mass="9710">MLTLPTKLTSLLFHNCPYWRLNSNELSDGASSSCSPVHQHVALLERKCLAAFLGHSFAYRHFSIELADKYSIEKREEEHKMIFN</sequence>
<accession>A0A9J5YXZ4</accession>
<comment type="caution">
    <text evidence="1">The sequence shown here is derived from an EMBL/GenBank/DDBJ whole genome shotgun (WGS) entry which is preliminary data.</text>
</comment>